<protein>
    <submittedName>
        <fullName evidence="2">Uncharacterized protein</fullName>
    </submittedName>
</protein>
<dbReference type="Proteomes" id="UP000636709">
    <property type="component" value="Unassembled WGS sequence"/>
</dbReference>
<evidence type="ECO:0000313" key="2">
    <source>
        <dbReference type="EMBL" id="KAF8666365.1"/>
    </source>
</evidence>
<evidence type="ECO:0000256" key="1">
    <source>
        <dbReference type="SAM" id="MobiDB-lite"/>
    </source>
</evidence>
<sequence length="172" mass="18318">MQDAAGQSIFCRDMVRLITSPAAPNGMVLRCKPPKAVVLLPDGTEVTADTGDVLLADRSYLRPGMTVVLASPGDQQLGVVTGTDVELDLVRWSSSSSPDVGVGEDESTTTTSAAGVSPAALRRVRELCVRDYVVSEHWLGRVFEVSLDVDVIFDDGEGVCRVIGAESKLWPV</sequence>
<reference evidence="2" key="1">
    <citation type="submission" date="2020-07" db="EMBL/GenBank/DDBJ databases">
        <title>Genome sequence and genetic diversity analysis of an under-domesticated orphan crop, white fonio (Digitaria exilis).</title>
        <authorList>
            <person name="Bennetzen J.L."/>
            <person name="Chen S."/>
            <person name="Ma X."/>
            <person name="Wang X."/>
            <person name="Yssel A.E.J."/>
            <person name="Chaluvadi S.R."/>
            <person name="Johnson M."/>
            <person name="Gangashetty P."/>
            <person name="Hamidou F."/>
            <person name="Sanogo M.D."/>
            <person name="Zwaenepoel A."/>
            <person name="Wallace J."/>
            <person name="Van De Peer Y."/>
            <person name="Van Deynze A."/>
        </authorList>
    </citation>
    <scope>NUCLEOTIDE SEQUENCE</scope>
    <source>
        <tissue evidence="2">Leaves</tissue>
    </source>
</reference>
<dbReference type="AlphaFoldDB" id="A0A835E683"/>
<dbReference type="EMBL" id="JACEFO010002306">
    <property type="protein sequence ID" value="KAF8666365.1"/>
    <property type="molecule type" value="Genomic_DNA"/>
</dbReference>
<keyword evidence="3" id="KW-1185">Reference proteome</keyword>
<name>A0A835E683_9POAL</name>
<feature type="region of interest" description="Disordered" evidence="1">
    <location>
        <begin position="94"/>
        <end position="115"/>
    </location>
</feature>
<proteinExistence type="predicted"/>
<accession>A0A835E683</accession>
<comment type="caution">
    <text evidence="2">The sequence shown here is derived from an EMBL/GenBank/DDBJ whole genome shotgun (WGS) entry which is preliminary data.</text>
</comment>
<organism evidence="2 3">
    <name type="scientific">Digitaria exilis</name>
    <dbReference type="NCBI Taxonomy" id="1010633"/>
    <lineage>
        <taxon>Eukaryota</taxon>
        <taxon>Viridiplantae</taxon>
        <taxon>Streptophyta</taxon>
        <taxon>Embryophyta</taxon>
        <taxon>Tracheophyta</taxon>
        <taxon>Spermatophyta</taxon>
        <taxon>Magnoliopsida</taxon>
        <taxon>Liliopsida</taxon>
        <taxon>Poales</taxon>
        <taxon>Poaceae</taxon>
        <taxon>PACMAD clade</taxon>
        <taxon>Panicoideae</taxon>
        <taxon>Panicodae</taxon>
        <taxon>Paniceae</taxon>
        <taxon>Anthephorinae</taxon>
        <taxon>Digitaria</taxon>
    </lineage>
</organism>
<evidence type="ECO:0000313" key="3">
    <source>
        <dbReference type="Proteomes" id="UP000636709"/>
    </source>
</evidence>
<gene>
    <name evidence="2" type="ORF">HU200_053468</name>
</gene>